<evidence type="ECO:0000313" key="10">
    <source>
        <dbReference type="Proteomes" id="UP000009226"/>
    </source>
</evidence>
<dbReference type="KEGG" id="dca:Desca_0582"/>
<comment type="pathway">
    <text evidence="1">Cofactor biosynthesis; adenosylcobalamin biosynthesis.</text>
</comment>
<gene>
    <name evidence="9" type="ordered locus">Desca_0582</name>
</gene>
<dbReference type="EMBL" id="CP002736">
    <property type="protein sequence ID" value="AEF93472.1"/>
    <property type="molecule type" value="Genomic_DNA"/>
</dbReference>
<dbReference type="InterPro" id="IPR000878">
    <property type="entry name" value="4pyrrol_Mease"/>
</dbReference>
<dbReference type="InterPro" id="IPR014776">
    <property type="entry name" value="4pyrrole_Mease_sub2"/>
</dbReference>
<evidence type="ECO:0000256" key="1">
    <source>
        <dbReference type="ARBA" id="ARBA00004953"/>
    </source>
</evidence>
<dbReference type="HOGENOM" id="CLU_011276_7_1_9"/>
<dbReference type="PROSITE" id="PS00839">
    <property type="entry name" value="SUMT_1"/>
    <property type="match status" value="1"/>
</dbReference>
<dbReference type="Proteomes" id="UP000009226">
    <property type="component" value="Chromosome"/>
</dbReference>
<dbReference type="PANTHER" id="PTHR45790">
    <property type="entry name" value="SIROHEME SYNTHASE-RELATED"/>
    <property type="match status" value="1"/>
</dbReference>
<keyword evidence="3" id="KW-0169">Cobalamin biosynthesis</keyword>
<dbReference type="eggNOG" id="COG2875">
    <property type="taxonomic scope" value="Bacteria"/>
</dbReference>
<name>F6B827_DESCC</name>
<dbReference type="GO" id="GO:0009236">
    <property type="term" value="P:cobalamin biosynthetic process"/>
    <property type="evidence" value="ECO:0007669"/>
    <property type="project" value="UniProtKB-UniPathway"/>
</dbReference>
<dbReference type="Gene3D" id="3.40.1010.10">
    <property type="entry name" value="Cobalt-precorrin-4 Transmethylase, Domain 1"/>
    <property type="match status" value="1"/>
</dbReference>
<sequence length="253" mass="27292">MRFNPMIYFVGAGPGDPELLTVKGQRLLQQADLIVYTGSLVPLQVMDCCRADAVKINSAPLTLQEIIAVMVEHHHQGRLVVRLHTGDPSLYGAIGEQMKELDRLGVPYEIVPGVSSFLAAAAAVKKEYTVPGGSQTVIITRLAGRTPVPPEQSLASLARHKGSMAIFLSVGMARQVQQELLQGYPPATPVAVVERASQPGERVIQGQLSDLARLVQEAGISRTALILVGDFLTCQGQSQLYNGEFKHGYRPGE</sequence>
<evidence type="ECO:0000256" key="6">
    <source>
        <dbReference type="ARBA" id="ARBA00022691"/>
    </source>
</evidence>
<dbReference type="NCBIfam" id="TIGR01465">
    <property type="entry name" value="cobM_cbiF"/>
    <property type="match status" value="1"/>
</dbReference>
<organism evidence="9 10">
    <name type="scientific">Desulfotomaculum nigrificans (strain DSM 14880 / VKM B-2319 / CO-1-SRB)</name>
    <name type="common">Desulfotomaculum carboxydivorans</name>
    <dbReference type="NCBI Taxonomy" id="868595"/>
    <lineage>
        <taxon>Bacteria</taxon>
        <taxon>Bacillati</taxon>
        <taxon>Bacillota</taxon>
        <taxon>Clostridia</taxon>
        <taxon>Eubacteriales</taxon>
        <taxon>Desulfotomaculaceae</taxon>
        <taxon>Desulfotomaculum</taxon>
    </lineage>
</organism>
<dbReference type="EC" id="2.1.1.133" evidence="9"/>
<dbReference type="STRING" id="868595.Desca_0582"/>
<dbReference type="Gene3D" id="3.30.950.10">
    <property type="entry name" value="Methyltransferase, Cobalt-precorrin-4 Transmethylase, Domain 2"/>
    <property type="match status" value="1"/>
</dbReference>
<accession>F6B827</accession>
<dbReference type="PANTHER" id="PTHR45790:SF4">
    <property type="entry name" value="COBALT-PRECORRIN-4 C(11)-METHYLTRANSFERASE"/>
    <property type="match status" value="1"/>
</dbReference>
<dbReference type="CDD" id="cd11641">
    <property type="entry name" value="Precorrin-4_C11-MT"/>
    <property type="match status" value="1"/>
</dbReference>
<dbReference type="SUPFAM" id="SSF53790">
    <property type="entry name" value="Tetrapyrrole methylase"/>
    <property type="match status" value="1"/>
</dbReference>
<keyword evidence="4 7" id="KW-0489">Methyltransferase</keyword>
<dbReference type="GO" id="GO:0046026">
    <property type="term" value="F:precorrin-4 C11-methyltransferase activity"/>
    <property type="evidence" value="ECO:0007669"/>
    <property type="project" value="UniProtKB-EC"/>
</dbReference>
<dbReference type="InterPro" id="IPR014777">
    <property type="entry name" value="4pyrrole_Mease_sub1"/>
</dbReference>
<dbReference type="UniPathway" id="UPA00148"/>
<keyword evidence="10" id="KW-1185">Reference proteome</keyword>
<comment type="similarity">
    <text evidence="2 7">Belongs to the precorrin methyltransferase family.</text>
</comment>
<evidence type="ECO:0000259" key="8">
    <source>
        <dbReference type="Pfam" id="PF00590"/>
    </source>
</evidence>
<dbReference type="InterPro" id="IPR006362">
    <property type="entry name" value="Cbl_synth_CobM/CibF"/>
</dbReference>
<evidence type="ECO:0000256" key="4">
    <source>
        <dbReference type="ARBA" id="ARBA00022603"/>
    </source>
</evidence>
<evidence type="ECO:0000256" key="5">
    <source>
        <dbReference type="ARBA" id="ARBA00022679"/>
    </source>
</evidence>
<dbReference type="InterPro" id="IPR035996">
    <property type="entry name" value="4pyrrol_Methylase_sf"/>
</dbReference>
<dbReference type="Pfam" id="PF00590">
    <property type="entry name" value="TP_methylase"/>
    <property type="match status" value="1"/>
</dbReference>
<evidence type="ECO:0000256" key="3">
    <source>
        <dbReference type="ARBA" id="ARBA00022573"/>
    </source>
</evidence>
<reference evidence="9" key="1">
    <citation type="submission" date="2011-05" db="EMBL/GenBank/DDBJ databases">
        <title>Complete sequence of Desulfotomaculum carboxydivorans CO-1-SRB.</title>
        <authorList>
            <consortium name="US DOE Joint Genome Institute"/>
            <person name="Lucas S."/>
            <person name="Han J."/>
            <person name="Lapidus A."/>
            <person name="Cheng J.-F."/>
            <person name="Goodwin L."/>
            <person name="Pitluck S."/>
            <person name="Peters L."/>
            <person name="Mikhailova N."/>
            <person name="Lu M."/>
            <person name="Han C."/>
            <person name="Tapia R."/>
            <person name="Land M."/>
            <person name="Hauser L."/>
            <person name="Kyrpides N."/>
            <person name="Ivanova N."/>
            <person name="Pagani I."/>
            <person name="Stams A."/>
            <person name="Plugge C."/>
            <person name="Muyzer G."/>
            <person name="Kuever J."/>
            <person name="Parshina S."/>
            <person name="Ivanova A."/>
            <person name="Nazina T."/>
            <person name="Woyke T."/>
        </authorList>
    </citation>
    <scope>NUCLEOTIDE SEQUENCE [LARGE SCALE GENOMIC DNA]</scope>
    <source>
        <strain evidence="9">CO-1-SRB</strain>
    </source>
</reference>
<keyword evidence="5 7" id="KW-0808">Transferase</keyword>
<keyword evidence="6" id="KW-0949">S-adenosyl-L-methionine</keyword>
<dbReference type="GO" id="GO:0032259">
    <property type="term" value="P:methylation"/>
    <property type="evidence" value="ECO:0007669"/>
    <property type="project" value="UniProtKB-KW"/>
</dbReference>
<dbReference type="InterPro" id="IPR050161">
    <property type="entry name" value="Siro_Cobalamin_biosynth"/>
</dbReference>
<dbReference type="AlphaFoldDB" id="F6B827"/>
<proteinExistence type="inferred from homology"/>
<evidence type="ECO:0000313" key="9">
    <source>
        <dbReference type="EMBL" id="AEF93472.1"/>
    </source>
</evidence>
<dbReference type="InterPro" id="IPR003043">
    <property type="entry name" value="Uropor_MeTrfase_CS"/>
</dbReference>
<protein>
    <submittedName>
        <fullName evidence="9">Precorrin-4 C11-methyltransferase</fullName>
        <ecNumber evidence="9">2.1.1.133</ecNumber>
    </submittedName>
</protein>
<dbReference type="PROSITE" id="PS00840">
    <property type="entry name" value="SUMT_2"/>
    <property type="match status" value="1"/>
</dbReference>
<evidence type="ECO:0000256" key="7">
    <source>
        <dbReference type="RuleBase" id="RU003960"/>
    </source>
</evidence>
<evidence type="ECO:0000256" key="2">
    <source>
        <dbReference type="ARBA" id="ARBA00005879"/>
    </source>
</evidence>
<feature type="domain" description="Tetrapyrrole methylase" evidence="8">
    <location>
        <begin position="6"/>
        <end position="212"/>
    </location>
</feature>